<protein>
    <submittedName>
        <fullName evidence="3">Uncharacterized protein</fullName>
    </submittedName>
</protein>
<evidence type="ECO:0000256" key="2">
    <source>
        <dbReference type="SAM" id="MobiDB-lite"/>
    </source>
</evidence>
<name>A0A8S1NS21_9CILI</name>
<dbReference type="EMBL" id="CAJJDN010000063">
    <property type="protein sequence ID" value="CAD8095022.1"/>
    <property type="molecule type" value="Genomic_DNA"/>
</dbReference>
<dbReference type="OrthoDB" id="308473at2759"/>
<proteinExistence type="predicted"/>
<evidence type="ECO:0000256" key="1">
    <source>
        <dbReference type="SAM" id="Coils"/>
    </source>
</evidence>
<comment type="caution">
    <text evidence="3">The sequence shown here is derived from an EMBL/GenBank/DDBJ whole genome shotgun (WGS) entry which is preliminary data.</text>
</comment>
<dbReference type="Proteomes" id="UP000692954">
    <property type="component" value="Unassembled WGS sequence"/>
</dbReference>
<feature type="region of interest" description="Disordered" evidence="2">
    <location>
        <begin position="1"/>
        <end position="29"/>
    </location>
</feature>
<dbReference type="AlphaFoldDB" id="A0A8S1NS21"/>
<feature type="compositionally biased region" description="Polar residues" evidence="2">
    <location>
        <begin position="400"/>
        <end position="417"/>
    </location>
</feature>
<sequence length="423" mass="50978">MNLRKVSQQSYFLNKDSKPQNQKNKVANQKKVKSIYEYEKQNLKEQFEQNQSNHQTQINQETNEITVSDFETSSHLEKKLISNPRVKRKHFSPIFRTNNITIDHNTSKYQLSLSRDKLLSNDVISLWDSNQRENKQSYNSFQFEDKQTLISKGSKKKLENGIQFQKQLDEFLKIKHQNTQTTFDCTKLKKLEKRKLQIKINIEYQIDQSIDKQNNEKECQFNNMDGQKQEIYTQLNNLQEQKEKQNSKRSSSVKSNPLIPIHIRYQYEKEYKEAIQKSNEKLNEQQYNQKKKVSKDQIEEFFKEQQKFIKKRAQFFEKEFEKKLWEVSQNENEFLYKPVLNEQSTRILDKKLKGKNFDQRIEQFQQNRQNKIQEQIQSMIPSFTPTISKKSRKLMENPKQRLTLSNKKGFQQQNLRVKTQEEQ</sequence>
<evidence type="ECO:0000313" key="3">
    <source>
        <dbReference type="EMBL" id="CAD8095022.1"/>
    </source>
</evidence>
<feature type="compositionally biased region" description="Polar residues" evidence="2">
    <location>
        <begin position="1"/>
        <end position="12"/>
    </location>
</feature>
<feature type="region of interest" description="Disordered" evidence="2">
    <location>
        <begin position="399"/>
        <end position="423"/>
    </location>
</feature>
<reference evidence="3" key="1">
    <citation type="submission" date="2021-01" db="EMBL/GenBank/DDBJ databases">
        <authorList>
            <consortium name="Genoscope - CEA"/>
            <person name="William W."/>
        </authorList>
    </citation>
    <scope>NUCLEOTIDE SEQUENCE</scope>
</reference>
<accession>A0A8S1NS21</accession>
<organism evidence="3 4">
    <name type="scientific">Paramecium sonneborni</name>
    <dbReference type="NCBI Taxonomy" id="65129"/>
    <lineage>
        <taxon>Eukaryota</taxon>
        <taxon>Sar</taxon>
        <taxon>Alveolata</taxon>
        <taxon>Ciliophora</taxon>
        <taxon>Intramacronucleata</taxon>
        <taxon>Oligohymenophorea</taxon>
        <taxon>Peniculida</taxon>
        <taxon>Parameciidae</taxon>
        <taxon>Paramecium</taxon>
    </lineage>
</organism>
<evidence type="ECO:0000313" key="4">
    <source>
        <dbReference type="Proteomes" id="UP000692954"/>
    </source>
</evidence>
<keyword evidence="1" id="KW-0175">Coiled coil</keyword>
<gene>
    <name evidence="3" type="ORF">PSON_ATCC_30995.1.T0630185</name>
</gene>
<feature type="coiled-coil region" evidence="1">
    <location>
        <begin position="221"/>
        <end position="288"/>
    </location>
</feature>
<keyword evidence="4" id="KW-1185">Reference proteome</keyword>